<dbReference type="eggNOG" id="COG1572">
    <property type="taxonomic scope" value="Bacteria"/>
</dbReference>
<evidence type="ECO:0008006" key="4">
    <source>
        <dbReference type="Google" id="ProtNLM"/>
    </source>
</evidence>
<accession>B4W3W0</accession>
<name>B4W3W0_9CYAN</name>
<organism evidence="2 3">
    <name type="scientific">Coleofasciculus chthonoplastes PCC 7420</name>
    <dbReference type="NCBI Taxonomy" id="118168"/>
    <lineage>
        <taxon>Bacteria</taxon>
        <taxon>Bacillati</taxon>
        <taxon>Cyanobacteriota</taxon>
        <taxon>Cyanophyceae</taxon>
        <taxon>Coleofasciculales</taxon>
        <taxon>Coleofasciculaceae</taxon>
        <taxon>Coleofasciculus</taxon>
    </lineage>
</organism>
<keyword evidence="1" id="KW-1133">Transmembrane helix</keyword>
<dbReference type="HOGENOM" id="CLU_147394_1_0_3"/>
<dbReference type="AlphaFoldDB" id="B4W3W0"/>
<feature type="transmembrane region" description="Helical" evidence="1">
    <location>
        <begin position="20"/>
        <end position="38"/>
    </location>
</feature>
<dbReference type="EMBL" id="DS989876">
    <property type="protein sequence ID" value="EDX71132.1"/>
    <property type="molecule type" value="Genomic_DNA"/>
</dbReference>
<reference evidence="2 3" key="1">
    <citation type="submission" date="2008-07" db="EMBL/GenBank/DDBJ databases">
        <authorList>
            <person name="Tandeau de Marsac N."/>
            <person name="Ferriera S."/>
            <person name="Johnson J."/>
            <person name="Kravitz S."/>
            <person name="Beeson K."/>
            <person name="Sutton G."/>
            <person name="Rogers Y.-H."/>
            <person name="Friedman R."/>
            <person name="Frazier M."/>
            <person name="Venter J.C."/>
        </authorList>
    </citation>
    <scope>NUCLEOTIDE SEQUENCE [LARGE SCALE GENOMIC DNA]</scope>
    <source>
        <strain evidence="2 3">PCC 7420</strain>
    </source>
</reference>
<sequence>MSDQSSDQTNSSHRSPAEWVSFTIALFILITIVGLVTFRGLGRDSQPPILCVTIKQVEISQVEGQFYVPFAVTNSGGKTAESVQVVAELTTASGVQESGEQTINFLSSGEIQEGAFIFSYPPQEGDLKVRVASYKLP</sequence>
<gene>
    <name evidence="2" type="ORF">MC7420_4319</name>
</gene>
<keyword evidence="1" id="KW-0812">Transmembrane</keyword>
<dbReference type="OrthoDB" id="424854at2"/>
<protein>
    <recommendedName>
        <fullName evidence="4">TIGR02588 family protein</fullName>
    </recommendedName>
</protein>
<keyword evidence="3" id="KW-1185">Reference proteome</keyword>
<evidence type="ECO:0000313" key="3">
    <source>
        <dbReference type="Proteomes" id="UP000003835"/>
    </source>
</evidence>
<dbReference type="RefSeq" id="WP_006106043.1">
    <property type="nucleotide sequence ID" value="NZ_DS989876.1"/>
</dbReference>
<evidence type="ECO:0000313" key="2">
    <source>
        <dbReference type="EMBL" id="EDX71132.1"/>
    </source>
</evidence>
<dbReference type="InterPro" id="IPR013417">
    <property type="entry name" value="CHP02588"/>
</dbReference>
<dbReference type="Proteomes" id="UP000003835">
    <property type="component" value="Unassembled WGS sequence"/>
</dbReference>
<dbReference type="NCBIfam" id="TIGR02588">
    <property type="entry name" value="TIGR02588 family protein"/>
    <property type="match status" value="1"/>
</dbReference>
<keyword evidence="1" id="KW-0472">Membrane</keyword>
<proteinExistence type="predicted"/>
<dbReference type="STRING" id="118168.MC7420_4319"/>
<evidence type="ECO:0000256" key="1">
    <source>
        <dbReference type="SAM" id="Phobius"/>
    </source>
</evidence>